<dbReference type="CDD" id="cd02440">
    <property type="entry name" value="AdoMet_MTases"/>
    <property type="match status" value="1"/>
</dbReference>
<dbReference type="OrthoDB" id="147504at2157"/>
<dbReference type="RefSeq" id="WP_092924173.1">
    <property type="nucleotide sequence ID" value="NZ_FOYN01000005.1"/>
</dbReference>
<dbReference type="Gene3D" id="3.40.50.150">
    <property type="entry name" value="Vaccinia Virus protein VP39"/>
    <property type="match status" value="1"/>
</dbReference>
<dbReference type="PANTHER" id="PTHR43861">
    <property type="entry name" value="TRANS-ACONITATE 2-METHYLTRANSFERASE-RELATED"/>
    <property type="match status" value="1"/>
</dbReference>
<dbReference type="AlphaFoldDB" id="A0A1I6HZL6"/>
<reference evidence="3" key="1">
    <citation type="submission" date="2016-10" db="EMBL/GenBank/DDBJ databases">
        <authorList>
            <person name="Varghese N."/>
            <person name="Submissions S."/>
        </authorList>
    </citation>
    <scope>NUCLEOTIDE SEQUENCE [LARGE SCALE GENOMIC DNA]</scope>
    <source>
        <strain evidence="3">RD 26</strain>
    </source>
</reference>
<feature type="domain" description="Methyltransferase" evidence="1">
    <location>
        <begin position="48"/>
        <end position="148"/>
    </location>
</feature>
<dbReference type="InterPro" id="IPR025714">
    <property type="entry name" value="Methyltranfer_dom"/>
</dbReference>
<dbReference type="GO" id="GO:0032259">
    <property type="term" value="P:methylation"/>
    <property type="evidence" value="ECO:0007669"/>
    <property type="project" value="UniProtKB-KW"/>
</dbReference>
<accession>A0A1I6HZL6</accession>
<name>A0A1I6HZL6_HALSD</name>
<dbReference type="STRING" id="35743.SAMN04487937_3005"/>
<dbReference type="SUPFAM" id="SSF53335">
    <property type="entry name" value="S-adenosyl-L-methionine-dependent methyltransferases"/>
    <property type="match status" value="1"/>
</dbReference>
<proteinExistence type="predicted"/>
<dbReference type="Pfam" id="PF13847">
    <property type="entry name" value="Methyltransf_31"/>
    <property type="match status" value="1"/>
</dbReference>
<evidence type="ECO:0000259" key="1">
    <source>
        <dbReference type="Pfam" id="PF13847"/>
    </source>
</evidence>
<evidence type="ECO:0000313" key="3">
    <source>
        <dbReference type="Proteomes" id="UP000198932"/>
    </source>
</evidence>
<dbReference type="InterPro" id="IPR029063">
    <property type="entry name" value="SAM-dependent_MTases_sf"/>
</dbReference>
<dbReference type="Proteomes" id="UP000198932">
    <property type="component" value="Unassembled WGS sequence"/>
</dbReference>
<dbReference type="GO" id="GO:0008168">
    <property type="term" value="F:methyltransferase activity"/>
    <property type="evidence" value="ECO:0007669"/>
    <property type="project" value="UniProtKB-KW"/>
</dbReference>
<protein>
    <submittedName>
        <fullName evidence="2">Methyltransferase domain-containing protein</fullName>
    </submittedName>
</protein>
<dbReference type="PANTHER" id="PTHR43861:SF1">
    <property type="entry name" value="TRANS-ACONITATE 2-METHYLTRANSFERASE"/>
    <property type="match status" value="1"/>
</dbReference>
<sequence>MSFPSTIDWDAHWEATDRDELDEMRVAGERMVNRLERLFDGFPASLADVGCGPAFMLFEAARRHPDTTLFGYDAAASVVRRNRSIADERGADALRFETARLPELDVDRRFECVTCIATLHYVADVRSALDALYSRVTPGGRLIFNYPNRRTRRAYLEDPDIDPERFELVLDGENLLTYEAIEDALSRRPRSFWKAVDEDDWRSIGRANPCVIVDKPEG</sequence>
<organism evidence="2 3">
    <name type="scientific">Halorubrum sodomense</name>
    <dbReference type="NCBI Taxonomy" id="35743"/>
    <lineage>
        <taxon>Archaea</taxon>
        <taxon>Methanobacteriati</taxon>
        <taxon>Methanobacteriota</taxon>
        <taxon>Stenosarchaea group</taxon>
        <taxon>Halobacteria</taxon>
        <taxon>Halobacteriales</taxon>
        <taxon>Haloferacaceae</taxon>
        <taxon>Halorubrum</taxon>
    </lineage>
</organism>
<keyword evidence="2" id="KW-0808">Transferase</keyword>
<keyword evidence="2" id="KW-0489">Methyltransferase</keyword>
<keyword evidence="3" id="KW-1185">Reference proteome</keyword>
<gene>
    <name evidence="2" type="ORF">SAMN04487937_3005</name>
</gene>
<evidence type="ECO:0000313" key="2">
    <source>
        <dbReference type="EMBL" id="SFR59916.1"/>
    </source>
</evidence>
<dbReference type="EMBL" id="FOYN01000005">
    <property type="protein sequence ID" value="SFR59916.1"/>
    <property type="molecule type" value="Genomic_DNA"/>
</dbReference>